<feature type="transmembrane region" description="Helical" evidence="10">
    <location>
        <begin position="70"/>
        <end position="93"/>
    </location>
</feature>
<keyword evidence="12" id="KW-1185">Reference proteome</keyword>
<evidence type="ECO:0000256" key="7">
    <source>
        <dbReference type="ARBA" id="ARBA00022737"/>
    </source>
</evidence>
<dbReference type="EMBL" id="PDCK01000044">
    <property type="protein sequence ID" value="PRQ26268.1"/>
    <property type="molecule type" value="Genomic_DNA"/>
</dbReference>
<dbReference type="Gene3D" id="1.20.1280.290">
    <property type="match status" value="2"/>
</dbReference>
<keyword evidence="6 10" id="KW-0812">Transmembrane</keyword>
<dbReference type="Pfam" id="PF03083">
    <property type="entry name" value="MtN3_slv"/>
    <property type="match status" value="2"/>
</dbReference>
<keyword evidence="5 10" id="KW-0762">Sugar transport</keyword>
<dbReference type="GO" id="GO:0008515">
    <property type="term" value="F:sucrose transmembrane transporter activity"/>
    <property type="evidence" value="ECO:0007669"/>
    <property type="project" value="UniProtKB-ARBA"/>
</dbReference>
<name>A0A2P6PWG0_ROSCH</name>
<dbReference type="InterPro" id="IPR047664">
    <property type="entry name" value="SWEET"/>
</dbReference>
<feature type="transmembrane region" description="Helical" evidence="10">
    <location>
        <begin position="105"/>
        <end position="124"/>
    </location>
</feature>
<proteinExistence type="inferred from homology"/>
<accession>A0A2P6PWG0</accession>
<dbReference type="OMA" id="DYYIATP"/>
<evidence type="ECO:0000256" key="1">
    <source>
        <dbReference type="ARBA" id="ARBA00004651"/>
    </source>
</evidence>
<evidence type="ECO:0000256" key="4">
    <source>
        <dbReference type="ARBA" id="ARBA00022475"/>
    </source>
</evidence>
<evidence type="ECO:0000256" key="9">
    <source>
        <dbReference type="ARBA" id="ARBA00023136"/>
    </source>
</evidence>
<dbReference type="Gramene" id="PRQ26268">
    <property type="protein sequence ID" value="PRQ26268"/>
    <property type="gene ID" value="RchiOBHm_Chr6g0292721"/>
</dbReference>
<feature type="transmembrane region" description="Helical" evidence="10">
    <location>
        <begin position="47"/>
        <end position="64"/>
    </location>
</feature>
<dbReference type="PANTHER" id="PTHR10791">
    <property type="entry name" value="RAG1-ACTIVATING PROTEIN 1"/>
    <property type="match status" value="1"/>
</dbReference>
<evidence type="ECO:0000256" key="3">
    <source>
        <dbReference type="ARBA" id="ARBA00022448"/>
    </source>
</evidence>
<evidence type="ECO:0000256" key="2">
    <source>
        <dbReference type="ARBA" id="ARBA00007809"/>
    </source>
</evidence>
<dbReference type="OrthoDB" id="409725at2759"/>
<evidence type="ECO:0000313" key="12">
    <source>
        <dbReference type="Proteomes" id="UP000238479"/>
    </source>
</evidence>
<organism evidence="11 12">
    <name type="scientific">Rosa chinensis</name>
    <name type="common">China rose</name>
    <dbReference type="NCBI Taxonomy" id="74649"/>
    <lineage>
        <taxon>Eukaryota</taxon>
        <taxon>Viridiplantae</taxon>
        <taxon>Streptophyta</taxon>
        <taxon>Embryophyta</taxon>
        <taxon>Tracheophyta</taxon>
        <taxon>Spermatophyta</taxon>
        <taxon>Magnoliopsida</taxon>
        <taxon>eudicotyledons</taxon>
        <taxon>Gunneridae</taxon>
        <taxon>Pentapetalae</taxon>
        <taxon>rosids</taxon>
        <taxon>fabids</taxon>
        <taxon>Rosales</taxon>
        <taxon>Rosaceae</taxon>
        <taxon>Rosoideae</taxon>
        <taxon>Rosoideae incertae sedis</taxon>
        <taxon>Rosa</taxon>
    </lineage>
</organism>
<protein>
    <recommendedName>
        <fullName evidence="10">Bidirectional sugar transporter SWEET</fullName>
    </recommendedName>
</protein>
<keyword evidence="9 10" id="KW-0472">Membrane</keyword>
<feature type="transmembrane region" description="Helical" evidence="10">
    <location>
        <begin position="164"/>
        <end position="186"/>
    </location>
</feature>
<dbReference type="Proteomes" id="UP000238479">
    <property type="component" value="Chromosome 6"/>
</dbReference>
<dbReference type="PANTHER" id="PTHR10791:SF157">
    <property type="entry name" value="BIDIRECTIONAL SUGAR TRANSPORTER SWEET"/>
    <property type="match status" value="1"/>
</dbReference>
<keyword evidence="8 10" id="KW-1133">Transmembrane helix</keyword>
<feature type="transmembrane region" description="Helical" evidence="10">
    <location>
        <begin position="6"/>
        <end position="26"/>
    </location>
</feature>
<keyword evidence="3 10" id="KW-0813">Transport</keyword>
<evidence type="ECO:0000256" key="8">
    <source>
        <dbReference type="ARBA" id="ARBA00022989"/>
    </source>
</evidence>
<sequence length="266" mass="29697">MAALDLHLMASVFGILGTIFAFLVYLAPLPTFYRIFKTKSVQGFQSIPYSVALFSAMLMLYYGFLKTHALILIVVNSTGSFIETVYLVMYLIYAPPKVRIFTVKLLVLFNVLAYGLILGGTSQISNASRRLTVVGYINVVFNVSVYAAPLSIMRLVIKTKSVEYMSFSLSLCLTLLAVVWFFYGLLIEDLFIAAPNILGFAFGIAQMIMFLVYKKKKKVALPECSLNDQIPNTDRVATVENYDIVTAGETNTQTQLEVGDKEEFRS</sequence>
<dbReference type="FunFam" id="1.20.1280.290:FF:000001">
    <property type="entry name" value="Bidirectional sugar transporter SWEET"/>
    <property type="match status" value="1"/>
</dbReference>
<dbReference type="STRING" id="74649.A0A2P6PWG0"/>
<evidence type="ECO:0000256" key="10">
    <source>
        <dbReference type="RuleBase" id="RU910715"/>
    </source>
</evidence>
<dbReference type="FunFam" id="1.20.1280.290:FF:000003">
    <property type="entry name" value="Bidirectional sugar transporter SWEET"/>
    <property type="match status" value="1"/>
</dbReference>
<keyword evidence="7" id="KW-0677">Repeat</keyword>
<dbReference type="AlphaFoldDB" id="A0A2P6PWG0"/>
<dbReference type="InterPro" id="IPR004316">
    <property type="entry name" value="SWEET_rpt"/>
</dbReference>
<evidence type="ECO:0000256" key="6">
    <source>
        <dbReference type="ARBA" id="ARBA00022692"/>
    </source>
</evidence>
<dbReference type="GO" id="GO:0051119">
    <property type="term" value="F:sugar transmembrane transporter activity"/>
    <property type="evidence" value="ECO:0007669"/>
    <property type="project" value="InterPro"/>
</dbReference>
<comment type="subcellular location">
    <subcellularLocation>
        <location evidence="1 10">Cell membrane</location>
        <topology evidence="1 10">Multi-pass membrane protein</topology>
    </subcellularLocation>
</comment>
<comment type="function">
    <text evidence="10">Mediates both low-affinity uptake and efflux of sugar across the membrane.</text>
</comment>
<evidence type="ECO:0000313" key="11">
    <source>
        <dbReference type="EMBL" id="PRQ26268.1"/>
    </source>
</evidence>
<evidence type="ECO:0000256" key="5">
    <source>
        <dbReference type="ARBA" id="ARBA00022597"/>
    </source>
</evidence>
<comment type="caution">
    <text evidence="11">The sequence shown here is derived from an EMBL/GenBank/DDBJ whole genome shotgun (WGS) entry which is preliminary data.</text>
</comment>
<feature type="transmembrane region" description="Helical" evidence="10">
    <location>
        <begin position="136"/>
        <end position="157"/>
    </location>
</feature>
<gene>
    <name evidence="11" type="ORF">RchiOBHm_Chr6g0292721</name>
</gene>
<reference evidence="11 12" key="1">
    <citation type="journal article" date="2018" name="Nat. Genet.">
        <title>The Rosa genome provides new insights in the design of modern roses.</title>
        <authorList>
            <person name="Bendahmane M."/>
        </authorList>
    </citation>
    <scope>NUCLEOTIDE SEQUENCE [LARGE SCALE GENOMIC DNA]</scope>
    <source>
        <strain evidence="12">cv. Old Blush</strain>
    </source>
</reference>
<dbReference type="GO" id="GO:0005886">
    <property type="term" value="C:plasma membrane"/>
    <property type="evidence" value="ECO:0007669"/>
    <property type="project" value="UniProtKB-SubCell"/>
</dbReference>
<feature type="transmembrane region" description="Helical" evidence="10">
    <location>
        <begin position="192"/>
        <end position="213"/>
    </location>
</feature>
<comment type="similarity">
    <text evidence="2 10">Belongs to the SWEET sugar transporter family.</text>
</comment>
<keyword evidence="4" id="KW-1003">Cell membrane</keyword>